<keyword evidence="3" id="KW-1185">Reference proteome</keyword>
<dbReference type="EMBL" id="JAULJE010000015">
    <property type="protein sequence ID" value="KAK1334522.1"/>
    <property type="molecule type" value="Genomic_DNA"/>
</dbReference>
<gene>
    <name evidence="2" type="ORF">QTO34_005528</name>
</gene>
<dbReference type="Proteomes" id="UP001177744">
    <property type="component" value="Unassembled WGS sequence"/>
</dbReference>
<evidence type="ECO:0000313" key="2">
    <source>
        <dbReference type="EMBL" id="KAK1334522.1"/>
    </source>
</evidence>
<protein>
    <submittedName>
        <fullName evidence="2">Uncharacterized protein</fullName>
    </submittedName>
</protein>
<name>A0AA40HNL9_CNENI</name>
<reference evidence="2" key="1">
    <citation type="submission" date="2023-06" db="EMBL/GenBank/DDBJ databases">
        <title>Reference genome for the Northern bat (Eptesicus nilssonii), a most northern bat species.</title>
        <authorList>
            <person name="Laine V.N."/>
            <person name="Pulliainen A.T."/>
            <person name="Lilley T.M."/>
        </authorList>
    </citation>
    <scope>NUCLEOTIDE SEQUENCE</scope>
    <source>
        <strain evidence="2">BLF_Eptnil</strain>
        <tissue evidence="2">Kidney</tissue>
    </source>
</reference>
<organism evidence="2 3">
    <name type="scientific">Cnephaeus nilssonii</name>
    <name type="common">Northern bat</name>
    <name type="synonym">Eptesicus nilssonii</name>
    <dbReference type="NCBI Taxonomy" id="3371016"/>
    <lineage>
        <taxon>Eukaryota</taxon>
        <taxon>Metazoa</taxon>
        <taxon>Chordata</taxon>
        <taxon>Craniata</taxon>
        <taxon>Vertebrata</taxon>
        <taxon>Euteleostomi</taxon>
        <taxon>Mammalia</taxon>
        <taxon>Eutheria</taxon>
        <taxon>Laurasiatheria</taxon>
        <taxon>Chiroptera</taxon>
        <taxon>Yangochiroptera</taxon>
        <taxon>Vespertilionidae</taxon>
        <taxon>Cnephaeus</taxon>
    </lineage>
</organism>
<evidence type="ECO:0000256" key="1">
    <source>
        <dbReference type="SAM" id="MobiDB-lite"/>
    </source>
</evidence>
<feature type="region of interest" description="Disordered" evidence="1">
    <location>
        <begin position="12"/>
        <end position="91"/>
    </location>
</feature>
<proteinExistence type="predicted"/>
<sequence length="91" mass="9433">MAIFNSVLERYARVSNTGREDLEPMEAEPKASAQEAEAAPPVTPEVHPEEQDAELEASPPPELSPPSAASPAAAVEPGLAPEETESPSTAG</sequence>
<dbReference type="AlphaFoldDB" id="A0AA40HNL9"/>
<feature type="compositionally biased region" description="Low complexity" evidence="1">
    <location>
        <begin position="65"/>
        <end position="77"/>
    </location>
</feature>
<accession>A0AA40HNL9</accession>
<evidence type="ECO:0000313" key="3">
    <source>
        <dbReference type="Proteomes" id="UP001177744"/>
    </source>
</evidence>
<comment type="caution">
    <text evidence="2">The sequence shown here is derived from an EMBL/GenBank/DDBJ whole genome shotgun (WGS) entry which is preliminary data.</text>
</comment>